<dbReference type="Pfam" id="PF01490">
    <property type="entry name" value="Aa_trans"/>
    <property type="match status" value="1"/>
</dbReference>
<feature type="region of interest" description="Disordered" evidence="7">
    <location>
        <begin position="1"/>
        <end position="20"/>
    </location>
</feature>
<dbReference type="InterPro" id="IPR013057">
    <property type="entry name" value="AA_transpt_TM"/>
</dbReference>
<reference evidence="10" key="1">
    <citation type="submission" date="2014-11" db="EMBL/GenBank/DDBJ databases">
        <authorList>
            <person name="Otto D Thomas"/>
            <person name="Naeem Raeece"/>
        </authorList>
    </citation>
    <scope>NUCLEOTIDE SEQUENCE</scope>
</reference>
<feature type="region of interest" description="Disordered" evidence="7">
    <location>
        <begin position="29"/>
        <end position="53"/>
    </location>
</feature>
<feature type="transmembrane region" description="Helical" evidence="8">
    <location>
        <begin position="272"/>
        <end position="294"/>
    </location>
</feature>
<feature type="compositionally biased region" description="Polar residues" evidence="7">
    <location>
        <begin position="9"/>
        <end position="20"/>
    </location>
</feature>
<dbReference type="PANTHER" id="PTHR22950">
    <property type="entry name" value="AMINO ACID TRANSPORTER"/>
    <property type="match status" value="1"/>
</dbReference>
<feature type="transmembrane region" description="Helical" evidence="8">
    <location>
        <begin position="306"/>
        <end position="326"/>
    </location>
</feature>
<dbReference type="PhylomeDB" id="A0A0G4HJR2"/>
<feature type="transmembrane region" description="Helical" evidence="8">
    <location>
        <begin position="196"/>
        <end position="217"/>
    </location>
</feature>
<keyword evidence="2" id="KW-0813">Transport</keyword>
<sequence length="525" mass="55723">MKTPPQPPSLTKETSLGANSGAVNLHFTVSEPGDVEDGAGNEQSDSMGSPPDYMPHMNPVHPQTFSPSGVLLMSAAGPIPELDFPSREMSGSFFGSSAASRQVGTVDGLEGGRRVSGGASSFAVSRMASEFSVSRGGGGSPTSASGRMLQHQHHQGEPEDKQNNAGSVVSSVFNSVNVLVGVGLLSFPYCAKMCGWIPSFGLLVFFVVTTYWTGIILKDCVDVDKARFVGFAEMAEGAFGKCAKLMIFWMFTLELFTLAGMYMILMLENLPIGVGLVAVGFSGHSCFPLIYSSLAKPEKWRLSVTWAYLVTVSMYAGIMALGYLMFGTRVNSEVSRNLAALDTFAFSVGLVLLVLNPFGKIAVTLAPVAVGVDALYLHRVSPAWRSFAKSVVRTGLTFGVAAAAAVVPSFEQVTALMGALFTIPISLTLPCLVYLKFFGDQIGWGKKILLWLLVLISFVLVPVGLVGVFMENGEEGHAPLKHVGEAIEETTTAAAGTRKFPPLDSTTGRGIIDTIESNLSIANVQ</sequence>
<keyword evidence="4" id="KW-0029">Amino-acid transport</keyword>
<protein>
    <recommendedName>
        <fullName evidence="9">Amino acid transporter transmembrane domain-containing protein</fullName>
    </recommendedName>
</protein>
<evidence type="ECO:0000256" key="7">
    <source>
        <dbReference type="SAM" id="MobiDB-lite"/>
    </source>
</evidence>
<feature type="domain" description="Amino acid transporter transmembrane" evidence="9">
    <location>
        <begin position="267"/>
        <end position="469"/>
    </location>
</feature>
<feature type="transmembrane region" description="Helical" evidence="8">
    <location>
        <begin position="416"/>
        <end position="437"/>
    </location>
</feature>
<feature type="transmembrane region" description="Helical" evidence="8">
    <location>
        <begin position="449"/>
        <end position="470"/>
    </location>
</feature>
<comment type="subcellular location">
    <subcellularLocation>
        <location evidence="1">Membrane</location>
        <topology evidence="1">Multi-pass membrane protein</topology>
    </subcellularLocation>
</comment>
<feature type="transmembrane region" description="Helical" evidence="8">
    <location>
        <begin position="390"/>
        <end position="410"/>
    </location>
</feature>
<keyword evidence="6 8" id="KW-0472">Membrane</keyword>
<gene>
    <name evidence="10" type="ORF">Cvel_28225</name>
</gene>
<keyword evidence="3 8" id="KW-0812">Transmembrane</keyword>
<accession>A0A0G4HJR2</accession>
<evidence type="ECO:0000256" key="1">
    <source>
        <dbReference type="ARBA" id="ARBA00004141"/>
    </source>
</evidence>
<name>A0A0G4HJR2_9ALVE</name>
<evidence type="ECO:0000256" key="3">
    <source>
        <dbReference type="ARBA" id="ARBA00022692"/>
    </source>
</evidence>
<evidence type="ECO:0000256" key="5">
    <source>
        <dbReference type="ARBA" id="ARBA00022989"/>
    </source>
</evidence>
<keyword evidence="5 8" id="KW-1133">Transmembrane helix</keyword>
<dbReference type="PANTHER" id="PTHR22950:SF692">
    <property type="entry name" value="TRANSMEMBRANE AMINO ACID TRANSPORTER FAMILY PROTEIN"/>
    <property type="match status" value="1"/>
</dbReference>
<evidence type="ECO:0000259" key="9">
    <source>
        <dbReference type="Pfam" id="PF01490"/>
    </source>
</evidence>
<evidence type="ECO:0000256" key="4">
    <source>
        <dbReference type="ARBA" id="ARBA00022970"/>
    </source>
</evidence>
<evidence type="ECO:0000256" key="6">
    <source>
        <dbReference type="ARBA" id="ARBA00023136"/>
    </source>
</evidence>
<dbReference type="GO" id="GO:0005774">
    <property type="term" value="C:vacuolar membrane"/>
    <property type="evidence" value="ECO:0007669"/>
    <property type="project" value="TreeGrafter"/>
</dbReference>
<organism evidence="10">
    <name type="scientific">Chromera velia CCMP2878</name>
    <dbReference type="NCBI Taxonomy" id="1169474"/>
    <lineage>
        <taxon>Eukaryota</taxon>
        <taxon>Sar</taxon>
        <taxon>Alveolata</taxon>
        <taxon>Colpodellida</taxon>
        <taxon>Chromeraceae</taxon>
        <taxon>Chromera</taxon>
    </lineage>
</organism>
<evidence type="ECO:0000256" key="8">
    <source>
        <dbReference type="SAM" id="Phobius"/>
    </source>
</evidence>
<dbReference type="EMBL" id="CDMZ01002892">
    <property type="protein sequence ID" value="CEM44299.1"/>
    <property type="molecule type" value="Genomic_DNA"/>
</dbReference>
<dbReference type="AlphaFoldDB" id="A0A0G4HJR2"/>
<dbReference type="VEuPathDB" id="CryptoDB:Cvel_28225"/>
<proteinExistence type="predicted"/>
<feature type="transmembrane region" description="Helical" evidence="8">
    <location>
        <begin position="246"/>
        <end position="265"/>
    </location>
</feature>
<evidence type="ECO:0000256" key="2">
    <source>
        <dbReference type="ARBA" id="ARBA00022448"/>
    </source>
</evidence>
<dbReference type="GO" id="GO:0015179">
    <property type="term" value="F:L-amino acid transmembrane transporter activity"/>
    <property type="evidence" value="ECO:0007669"/>
    <property type="project" value="TreeGrafter"/>
</dbReference>
<evidence type="ECO:0000313" key="10">
    <source>
        <dbReference type="EMBL" id="CEM44299.1"/>
    </source>
</evidence>
<feature type="region of interest" description="Disordered" evidence="7">
    <location>
        <begin position="132"/>
        <end position="164"/>
    </location>
</feature>